<gene>
    <name evidence="1" type="ORF">ACFOUW_39595</name>
</gene>
<name>A0ABV7YPQ0_9ACTN</name>
<evidence type="ECO:0000313" key="2">
    <source>
        <dbReference type="Proteomes" id="UP001595699"/>
    </source>
</evidence>
<dbReference type="Proteomes" id="UP001595699">
    <property type="component" value="Unassembled WGS sequence"/>
</dbReference>
<evidence type="ECO:0000313" key="1">
    <source>
        <dbReference type="EMBL" id="MFC3766987.1"/>
    </source>
</evidence>
<protein>
    <submittedName>
        <fullName evidence="1">Uncharacterized protein</fullName>
    </submittedName>
</protein>
<dbReference type="EMBL" id="JBHRZH010000063">
    <property type="protein sequence ID" value="MFC3766987.1"/>
    <property type="molecule type" value="Genomic_DNA"/>
</dbReference>
<dbReference type="RefSeq" id="WP_205121699.1">
    <property type="nucleotide sequence ID" value="NZ_JAFBCM010000001.1"/>
</dbReference>
<proteinExistence type="predicted"/>
<reference evidence="2" key="1">
    <citation type="journal article" date="2019" name="Int. J. Syst. Evol. Microbiol.">
        <title>The Global Catalogue of Microorganisms (GCM) 10K type strain sequencing project: providing services to taxonomists for standard genome sequencing and annotation.</title>
        <authorList>
            <consortium name="The Broad Institute Genomics Platform"/>
            <consortium name="The Broad Institute Genome Sequencing Center for Infectious Disease"/>
            <person name="Wu L."/>
            <person name="Ma J."/>
        </authorList>
    </citation>
    <scope>NUCLEOTIDE SEQUENCE [LARGE SCALE GENOMIC DNA]</scope>
    <source>
        <strain evidence="2">CGMCC 4.7241</strain>
    </source>
</reference>
<keyword evidence="2" id="KW-1185">Reference proteome</keyword>
<accession>A0ABV7YPQ0</accession>
<sequence>MRYFAICGGAYAGAWFGNPWWRAAINAWAEETPPPPAEHLDLALDAPNLLDEDGIDWLMEANYAQPFSAAIRRWQLEHGAEEGHLGGGLWFPPGVPELPRRLR</sequence>
<comment type="caution">
    <text evidence="1">The sequence shown here is derived from an EMBL/GenBank/DDBJ whole genome shotgun (WGS) entry which is preliminary data.</text>
</comment>
<organism evidence="1 2">
    <name type="scientific">Tenggerimyces flavus</name>
    <dbReference type="NCBI Taxonomy" id="1708749"/>
    <lineage>
        <taxon>Bacteria</taxon>
        <taxon>Bacillati</taxon>
        <taxon>Actinomycetota</taxon>
        <taxon>Actinomycetes</taxon>
        <taxon>Propionibacteriales</taxon>
        <taxon>Nocardioidaceae</taxon>
        <taxon>Tenggerimyces</taxon>
    </lineage>
</organism>